<reference evidence="2" key="1">
    <citation type="submission" date="2021-06" db="EMBL/GenBank/DDBJ databases">
        <authorList>
            <person name="Arsene-Ploetze F."/>
        </authorList>
    </citation>
    <scope>NUCLEOTIDE SEQUENCE</scope>
    <source>
        <strain evidence="2">SBRY1</strain>
    </source>
</reference>
<feature type="compositionally biased region" description="Low complexity" evidence="1">
    <location>
        <begin position="15"/>
        <end position="25"/>
    </location>
</feature>
<organism evidence="2 3">
    <name type="scientific">Actinacidiphila bryophytorum</name>
    <dbReference type="NCBI Taxonomy" id="1436133"/>
    <lineage>
        <taxon>Bacteria</taxon>
        <taxon>Bacillati</taxon>
        <taxon>Actinomycetota</taxon>
        <taxon>Actinomycetes</taxon>
        <taxon>Kitasatosporales</taxon>
        <taxon>Streptomycetaceae</taxon>
        <taxon>Actinacidiphila</taxon>
    </lineage>
</organism>
<feature type="region of interest" description="Disordered" evidence="1">
    <location>
        <begin position="1"/>
        <end position="27"/>
    </location>
</feature>
<evidence type="ECO:0000313" key="3">
    <source>
        <dbReference type="Proteomes" id="UP001153328"/>
    </source>
</evidence>
<evidence type="ECO:0000256" key="1">
    <source>
        <dbReference type="SAM" id="MobiDB-lite"/>
    </source>
</evidence>
<dbReference type="EMBL" id="CAJVAX010000020">
    <property type="protein sequence ID" value="CAG7654553.1"/>
    <property type="molecule type" value="Genomic_DNA"/>
</dbReference>
<feature type="region of interest" description="Disordered" evidence="1">
    <location>
        <begin position="57"/>
        <end position="85"/>
    </location>
</feature>
<gene>
    <name evidence="2" type="ORF">SBRY_60512</name>
</gene>
<dbReference type="RefSeq" id="WP_205044795.1">
    <property type="nucleotide sequence ID" value="NZ_CAJVAX010000020.1"/>
</dbReference>
<sequence length="103" mass="10735">MRGSESVAEQPQPTPAAGRGPAGPRLSIGRLTLDVPWMSEQDARQLAVLVAEALRHGATGRQPRATGRTDRVGVDVPQPRAGGTDLAGPIARAVLDALLKEPV</sequence>
<protein>
    <submittedName>
        <fullName evidence="2">Uncharacterized protein</fullName>
    </submittedName>
</protein>
<name>A0A9W4H6K6_9ACTN</name>
<keyword evidence="3" id="KW-1185">Reference proteome</keyword>
<accession>A0A9W4H6K6</accession>
<proteinExistence type="predicted"/>
<dbReference type="AlphaFoldDB" id="A0A9W4H6K6"/>
<evidence type="ECO:0000313" key="2">
    <source>
        <dbReference type="EMBL" id="CAG7654553.1"/>
    </source>
</evidence>
<dbReference type="Proteomes" id="UP001153328">
    <property type="component" value="Unassembled WGS sequence"/>
</dbReference>
<comment type="caution">
    <text evidence="2">The sequence shown here is derived from an EMBL/GenBank/DDBJ whole genome shotgun (WGS) entry which is preliminary data.</text>
</comment>